<evidence type="ECO:0000313" key="3">
    <source>
        <dbReference type="Proteomes" id="UP000677082"/>
    </source>
</evidence>
<feature type="transmembrane region" description="Helical" evidence="1">
    <location>
        <begin position="187"/>
        <end position="209"/>
    </location>
</feature>
<keyword evidence="1" id="KW-1133">Transmembrane helix</keyword>
<reference evidence="2 3" key="1">
    <citation type="submission" date="2021-03" db="EMBL/GenBank/DDBJ databases">
        <title>Whole genome shotgun sequence of Actinoplanes toevensis NBRC 105298.</title>
        <authorList>
            <person name="Komaki H."/>
            <person name="Tamura T."/>
        </authorList>
    </citation>
    <scope>NUCLEOTIDE SEQUENCE [LARGE SCALE GENOMIC DNA]</scope>
    <source>
        <strain evidence="2 3">NBRC 105298</strain>
    </source>
</reference>
<feature type="transmembrane region" description="Helical" evidence="1">
    <location>
        <begin position="74"/>
        <end position="102"/>
    </location>
</feature>
<protein>
    <recommendedName>
        <fullName evidence="4">DUF4386 family protein</fullName>
    </recommendedName>
</protein>
<sequence>MTEMFTRADRKLTGTCALLACALSLIMIPLYFVYAGPPPADNVLVRNLITVVTFAVFLVFVSGVRRMLGARAGLAGDIVAVAGVVYAAMTLVAASLEAGVALQYPDGSQDPTVDGPLANGMVLLHGPIARVLIATFLVALAVGAGRTGTLPQWARIGSVLLAVVNVGFVPSLFYGTEPANFYAANGWGSTASIGALFMLWTGALGLAILRTRSAADRRDLPTAAARTS</sequence>
<proteinExistence type="predicted"/>
<keyword evidence="3" id="KW-1185">Reference proteome</keyword>
<name>A0A919W092_9ACTN</name>
<feature type="transmembrane region" description="Helical" evidence="1">
    <location>
        <begin position="122"/>
        <end position="144"/>
    </location>
</feature>
<feature type="transmembrane region" description="Helical" evidence="1">
    <location>
        <begin position="44"/>
        <end position="62"/>
    </location>
</feature>
<feature type="transmembrane region" description="Helical" evidence="1">
    <location>
        <begin position="12"/>
        <end position="32"/>
    </location>
</feature>
<gene>
    <name evidence="2" type="ORF">Ato02nite_007320</name>
</gene>
<organism evidence="2 3">
    <name type="scientific">Paractinoplanes toevensis</name>
    <dbReference type="NCBI Taxonomy" id="571911"/>
    <lineage>
        <taxon>Bacteria</taxon>
        <taxon>Bacillati</taxon>
        <taxon>Actinomycetota</taxon>
        <taxon>Actinomycetes</taxon>
        <taxon>Micromonosporales</taxon>
        <taxon>Micromonosporaceae</taxon>
        <taxon>Paractinoplanes</taxon>
    </lineage>
</organism>
<keyword evidence="1" id="KW-0812">Transmembrane</keyword>
<dbReference type="EMBL" id="BOQN01000010">
    <property type="protein sequence ID" value="GIM88939.1"/>
    <property type="molecule type" value="Genomic_DNA"/>
</dbReference>
<evidence type="ECO:0000256" key="1">
    <source>
        <dbReference type="SAM" id="Phobius"/>
    </source>
</evidence>
<feature type="transmembrane region" description="Helical" evidence="1">
    <location>
        <begin position="156"/>
        <end position="175"/>
    </location>
</feature>
<evidence type="ECO:0000313" key="2">
    <source>
        <dbReference type="EMBL" id="GIM88939.1"/>
    </source>
</evidence>
<comment type="caution">
    <text evidence="2">The sequence shown here is derived from an EMBL/GenBank/DDBJ whole genome shotgun (WGS) entry which is preliminary data.</text>
</comment>
<dbReference type="RefSeq" id="WP_213004919.1">
    <property type="nucleotide sequence ID" value="NZ_BOQN01000010.1"/>
</dbReference>
<accession>A0A919W092</accession>
<dbReference type="Proteomes" id="UP000677082">
    <property type="component" value="Unassembled WGS sequence"/>
</dbReference>
<keyword evidence="1" id="KW-0472">Membrane</keyword>
<dbReference type="AlphaFoldDB" id="A0A919W092"/>
<evidence type="ECO:0008006" key="4">
    <source>
        <dbReference type="Google" id="ProtNLM"/>
    </source>
</evidence>